<feature type="region of interest" description="Disordered" evidence="1">
    <location>
        <begin position="719"/>
        <end position="864"/>
    </location>
</feature>
<protein>
    <submittedName>
        <fullName evidence="2">Uncharacterized protein</fullName>
    </submittedName>
</protein>
<feature type="region of interest" description="Disordered" evidence="1">
    <location>
        <begin position="1254"/>
        <end position="1283"/>
    </location>
</feature>
<feature type="compositionally biased region" description="Low complexity" evidence="1">
    <location>
        <begin position="1355"/>
        <end position="1364"/>
    </location>
</feature>
<feature type="compositionally biased region" description="Pro residues" evidence="1">
    <location>
        <begin position="189"/>
        <end position="203"/>
    </location>
</feature>
<dbReference type="EMBL" id="JANIEX010000024">
    <property type="protein sequence ID" value="KAJ3575912.1"/>
    <property type="molecule type" value="Genomic_DNA"/>
</dbReference>
<gene>
    <name evidence="2" type="ORF">NP233_g774</name>
</gene>
<feature type="compositionally biased region" description="Acidic residues" evidence="1">
    <location>
        <begin position="123"/>
        <end position="136"/>
    </location>
</feature>
<feature type="region of interest" description="Disordered" evidence="1">
    <location>
        <begin position="649"/>
        <end position="704"/>
    </location>
</feature>
<feature type="compositionally biased region" description="Low complexity" evidence="1">
    <location>
        <begin position="649"/>
        <end position="659"/>
    </location>
</feature>
<feature type="region of interest" description="Disordered" evidence="1">
    <location>
        <begin position="1316"/>
        <end position="1419"/>
    </location>
</feature>
<name>A0AAD5W179_9AGAR</name>
<feature type="compositionally biased region" description="Low complexity" evidence="1">
    <location>
        <begin position="204"/>
        <end position="220"/>
    </location>
</feature>
<feature type="compositionally biased region" description="Low complexity" evidence="1">
    <location>
        <begin position="1014"/>
        <end position="1029"/>
    </location>
</feature>
<feature type="compositionally biased region" description="Low complexity" evidence="1">
    <location>
        <begin position="404"/>
        <end position="417"/>
    </location>
</feature>
<feature type="compositionally biased region" description="Polar residues" evidence="1">
    <location>
        <begin position="675"/>
        <end position="689"/>
    </location>
</feature>
<comment type="caution">
    <text evidence="2">The sequence shown here is derived from an EMBL/GenBank/DDBJ whole genome shotgun (WGS) entry which is preliminary data.</text>
</comment>
<feature type="compositionally biased region" description="Low complexity" evidence="1">
    <location>
        <begin position="730"/>
        <end position="747"/>
    </location>
</feature>
<feature type="region of interest" description="Disordered" evidence="1">
    <location>
        <begin position="497"/>
        <end position="602"/>
    </location>
</feature>
<feature type="compositionally biased region" description="Polar residues" evidence="1">
    <location>
        <begin position="526"/>
        <end position="541"/>
    </location>
</feature>
<evidence type="ECO:0000313" key="3">
    <source>
        <dbReference type="Proteomes" id="UP001213000"/>
    </source>
</evidence>
<feature type="compositionally biased region" description="Basic and acidic residues" evidence="1">
    <location>
        <begin position="1255"/>
        <end position="1268"/>
    </location>
</feature>
<dbReference type="Proteomes" id="UP001213000">
    <property type="component" value="Unassembled WGS sequence"/>
</dbReference>
<feature type="compositionally biased region" description="Low complexity" evidence="1">
    <location>
        <begin position="1382"/>
        <end position="1394"/>
    </location>
</feature>
<feature type="compositionally biased region" description="Low complexity" evidence="1">
    <location>
        <begin position="542"/>
        <end position="567"/>
    </location>
</feature>
<feature type="compositionally biased region" description="Gly residues" evidence="1">
    <location>
        <begin position="510"/>
        <end position="522"/>
    </location>
</feature>
<feature type="compositionally biased region" description="Polar residues" evidence="1">
    <location>
        <begin position="1044"/>
        <end position="1061"/>
    </location>
</feature>
<feature type="compositionally biased region" description="Polar residues" evidence="1">
    <location>
        <begin position="287"/>
        <end position="309"/>
    </location>
</feature>
<feature type="region of interest" description="Disordered" evidence="1">
    <location>
        <begin position="120"/>
        <end position="270"/>
    </location>
</feature>
<sequence>MRPVPFSSHHSSSLTRVNRAVLGRRVTVTSAFFSLFPSPPRFISWSLHSQGAPTALGFLGFSSLSLSLSSAQMFPAEDSQSLTLEELTWLSASALIENQHALSESPTPDRDSRALFNAVFGDSQEELDVERDEDNDDPRPHSRRGSPPLPPMSTLPRRAHAPSFASGSASLTPSMAGSSISVTGSSGPPLTPSTPLTPSPSPSPSQSSSTSHQFQPGRQPITPPPTPPRRHLQTPRYLSHINDPYHHPINGAGALTPPSPSPSVSCSTLSSTLSSRQTEWIYRRPKANSSVPQGVNNIANGNGSGSTLLSRHRSTSATASCSSQQVSRSPSIASSSHRIITNTTTTNANVNASDNTTAVNHPSSSAPTTSTTVVPLHGSGSGSSSSSSTRSPSKSKLKQGRLHAAPSSSAAAAASPALGAIGTATSPKPRPSSPIFISSTTQLVDSGSPPVSPTTHGLERSPSLASNVTSKSYTNGGRLVRSPTLNASASSLHLQSSIRVSPLKNRHGRSGGGSVNGGGELGSGSDANSTVVAHVAQQSQPLTTSLTAGTTGLERSFSNTSTTTNRSIGKPIWSALRSSGGLSTTAPKPSSPSGSATTPTSMGATIATARHERERNRILKLKAIPSHGQISLDSSVTPTFVTPPPAVSLPLFAPSSSSAKDTPPRTPARMRHTLSGASTTTVSSFLPQQKDNDRSYQRRDKFASAPPLPVTIVGANANANTRFTSPRTQMTSGLGSATATSMSSTTTPALLHSGVKMSPSLSSSPSPSTSRAVPAETSKSRKRRSSSSSSANHHPSRRDRTSSFTSQISIATATTTQTSATTGTSNSCSSSSSIQSQCQPATPTTTPSPVPVAHIPNNLSSKPVPVPRATAAAAAYNFRRTSSSNSSVMTGSPSYTPPSYHLHGNGGEKKPVSSFIQHQHPPYQHRHQRQSSTSSSVSFNGIGGGGGLSLGLGLGGGSTAAASARSQAYAQLTGTAANMKVAGSLGLGFGLGGGGGGNSTTATTASSSKRRRPSTSPGPGSGSGSETSSIHSNSFGQRYGFGQRQHQQSVVNGGGSASTLMPSPPTAHHHSSRPTRSSLTNHGTPSSMARSASRASTSSPPYAPSHNHASLSKKSILTRTSSMSTKGSACGGTVKSVKFVEIPEVHYRSGCYEHDGNEYIYGFDNGSNGGGGGSAEDDVEEEEEEGEDDEIPAVGARGEGQEGMVLRECMGLDIEAIDMDIDTYLGPPKSPVEEHEEKESKYSFRKLGFGFLSRGRKESRREEDESKDSIVPPPLEKEEKTSSGFGLKRLMGFTARKAPPPPLSLSISAPIPLAPKSPTTTTLVEPSSPLGNKKRSTSPPVSPRKAISGPYVLGSHLPSSRSPPTHSPIPSPSSSFLHQQMTSRSIPTSSSHTSLNRLQAGRQTGPHRSRSLRSTHRTNASLTTVTSLGMNTERPVGPNIAGTRPKGFVVGAGSVLSVDAVPGPLKSAPSYESFRSAKSYGGRSVRSEVGSMKSAKSVGAGSLRSFRTWMNRSVNVGSRGDVGIAVAVAE</sequence>
<feature type="compositionally biased region" description="Polar residues" evidence="1">
    <location>
        <begin position="165"/>
        <end position="182"/>
    </location>
</feature>
<evidence type="ECO:0000313" key="2">
    <source>
        <dbReference type="EMBL" id="KAJ3575912.1"/>
    </source>
</evidence>
<feature type="compositionally biased region" description="Basic residues" evidence="1">
    <location>
        <begin position="1405"/>
        <end position="1416"/>
    </location>
</feature>
<feature type="compositionally biased region" description="Low complexity" evidence="1">
    <location>
        <begin position="1084"/>
        <end position="1100"/>
    </location>
</feature>
<feature type="compositionally biased region" description="Polar residues" evidence="1">
    <location>
        <begin position="463"/>
        <end position="475"/>
    </location>
</feature>
<proteinExistence type="predicted"/>
<feature type="region of interest" description="Disordered" evidence="1">
    <location>
        <begin position="283"/>
        <end position="482"/>
    </location>
</feature>
<dbReference type="PANTHER" id="PTHR48125">
    <property type="entry name" value="LP07818P1"/>
    <property type="match status" value="1"/>
</dbReference>
<feature type="compositionally biased region" description="Acidic residues" evidence="1">
    <location>
        <begin position="1175"/>
        <end position="1191"/>
    </location>
</feature>
<evidence type="ECO:0000256" key="1">
    <source>
        <dbReference type="SAM" id="MobiDB-lite"/>
    </source>
</evidence>
<feature type="region of interest" description="Disordered" evidence="1">
    <location>
        <begin position="1165"/>
        <end position="1195"/>
    </location>
</feature>
<feature type="compositionally biased region" description="Low complexity" evidence="1">
    <location>
        <begin position="382"/>
        <end position="392"/>
    </location>
</feature>
<accession>A0AAD5W179</accession>
<feature type="compositionally biased region" description="Polar residues" evidence="1">
    <location>
        <begin position="1074"/>
        <end position="1083"/>
    </location>
</feature>
<reference evidence="2" key="1">
    <citation type="submission" date="2022-07" db="EMBL/GenBank/DDBJ databases">
        <title>Genome Sequence of Leucocoprinus birnbaumii.</title>
        <authorList>
            <person name="Buettner E."/>
        </authorList>
    </citation>
    <scope>NUCLEOTIDE SEQUENCE</scope>
    <source>
        <strain evidence="2">VT141</strain>
    </source>
</reference>
<organism evidence="2 3">
    <name type="scientific">Leucocoprinus birnbaumii</name>
    <dbReference type="NCBI Taxonomy" id="56174"/>
    <lineage>
        <taxon>Eukaryota</taxon>
        <taxon>Fungi</taxon>
        <taxon>Dikarya</taxon>
        <taxon>Basidiomycota</taxon>
        <taxon>Agaricomycotina</taxon>
        <taxon>Agaricomycetes</taxon>
        <taxon>Agaricomycetidae</taxon>
        <taxon>Agaricales</taxon>
        <taxon>Agaricineae</taxon>
        <taxon>Agaricaceae</taxon>
        <taxon>Leucocoprinus</taxon>
    </lineage>
</organism>
<feature type="compositionally biased region" description="Basic and acidic residues" evidence="1">
    <location>
        <begin position="690"/>
        <end position="702"/>
    </location>
</feature>
<feature type="compositionally biased region" description="Low complexity" evidence="1">
    <location>
        <begin position="583"/>
        <end position="602"/>
    </location>
</feature>
<keyword evidence="3" id="KW-1185">Reference proteome</keyword>
<feature type="region of interest" description="Disordered" evidence="1">
    <location>
        <begin position="991"/>
        <end position="1113"/>
    </location>
</feature>
<feature type="compositionally biased region" description="Polar residues" evidence="1">
    <location>
        <begin position="719"/>
        <end position="729"/>
    </location>
</feature>
<feature type="compositionally biased region" description="Low complexity" evidence="1">
    <location>
        <begin position="802"/>
        <end position="853"/>
    </location>
</feature>
<dbReference type="PANTHER" id="PTHR48125:SF10">
    <property type="entry name" value="OS12G0136300 PROTEIN"/>
    <property type="match status" value="1"/>
</dbReference>
<feature type="compositionally biased region" description="Low complexity" evidence="1">
    <location>
        <begin position="758"/>
        <end position="770"/>
    </location>
</feature>
<feature type="compositionally biased region" description="Low complexity" evidence="1">
    <location>
        <begin position="315"/>
        <end position="375"/>
    </location>
</feature>
<feature type="compositionally biased region" description="Polar residues" evidence="1">
    <location>
        <begin position="435"/>
        <end position="445"/>
    </location>
</feature>